<dbReference type="Proteomes" id="UP000275078">
    <property type="component" value="Unassembled WGS sequence"/>
</dbReference>
<feature type="transmembrane region" description="Helical" evidence="1">
    <location>
        <begin position="48"/>
        <end position="66"/>
    </location>
</feature>
<protein>
    <submittedName>
        <fullName evidence="2">Uncharacterized protein</fullName>
    </submittedName>
</protein>
<evidence type="ECO:0000256" key="1">
    <source>
        <dbReference type="SAM" id="Phobius"/>
    </source>
</evidence>
<dbReference type="AlphaFoldDB" id="A0A3N4I8U9"/>
<proteinExistence type="predicted"/>
<keyword evidence="1" id="KW-0472">Membrane</keyword>
<evidence type="ECO:0000313" key="2">
    <source>
        <dbReference type="EMBL" id="RPA81068.1"/>
    </source>
</evidence>
<reference evidence="2 3" key="1">
    <citation type="journal article" date="2018" name="Nat. Ecol. Evol.">
        <title>Pezizomycetes genomes reveal the molecular basis of ectomycorrhizal truffle lifestyle.</title>
        <authorList>
            <person name="Murat C."/>
            <person name="Payen T."/>
            <person name="Noel B."/>
            <person name="Kuo A."/>
            <person name="Morin E."/>
            <person name="Chen J."/>
            <person name="Kohler A."/>
            <person name="Krizsan K."/>
            <person name="Balestrini R."/>
            <person name="Da Silva C."/>
            <person name="Montanini B."/>
            <person name="Hainaut M."/>
            <person name="Levati E."/>
            <person name="Barry K.W."/>
            <person name="Belfiori B."/>
            <person name="Cichocki N."/>
            <person name="Clum A."/>
            <person name="Dockter R.B."/>
            <person name="Fauchery L."/>
            <person name="Guy J."/>
            <person name="Iotti M."/>
            <person name="Le Tacon F."/>
            <person name="Lindquist E.A."/>
            <person name="Lipzen A."/>
            <person name="Malagnac F."/>
            <person name="Mello A."/>
            <person name="Molinier V."/>
            <person name="Miyauchi S."/>
            <person name="Poulain J."/>
            <person name="Riccioni C."/>
            <person name="Rubini A."/>
            <person name="Sitrit Y."/>
            <person name="Splivallo R."/>
            <person name="Traeger S."/>
            <person name="Wang M."/>
            <person name="Zifcakova L."/>
            <person name="Wipf D."/>
            <person name="Zambonelli A."/>
            <person name="Paolocci F."/>
            <person name="Nowrousian M."/>
            <person name="Ottonello S."/>
            <person name="Baldrian P."/>
            <person name="Spatafora J.W."/>
            <person name="Henrissat B."/>
            <person name="Nagy L.G."/>
            <person name="Aury J.M."/>
            <person name="Wincker P."/>
            <person name="Grigoriev I.V."/>
            <person name="Bonfante P."/>
            <person name="Martin F.M."/>
        </authorList>
    </citation>
    <scope>NUCLEOTIDE SEQUENCE [LARGE SCALE GENOMIC DNA]</scope>
    <source>
        <strain evidence="2 3">RN42</strain>
    </source>
</reference>
<gene>
    <name evidence="2" type="ORF">BJ508DRAFT_116321</name>
</gene>
<sequence>MNTKQTGEDQNHSIWLFWAWAAAFTILTVSITLLLAFNLNARTTTFRAIKMVWAIFVYCTGLLWLTRRIKDFLETREGLKDGSEWLARVWREVYGDELEEPKKNQ</sequence>
<feature type="transmembrane region" description="Helical" evidence="1">
    <location>
        <begin position="12"/>
        <end position="36"/>
    </location>
</feature>
<keyword evidence="1" id="KW-0812">Transmembrane</keyword>
<accession>A0A3N4I8U9</accession>
<keyword evidence="3" id="KW-1185">Reference proteome</keyword>
<organism evidence="2 3">
    <name type="scientific">Ascobolus immersus RN42</name>
    <dbReference type="NCBI Taxonomy" id="1160509"/>
    <lineage>
        <taxon>Eukaryota</taxon>
        <taxon>Fungi</taxon>
        <taxon>Dikarya</taxon>
        <taxon>Ascomycota</taxon>
        <taxon>Pezizomycotina</taxon>
        <taxon>Pezizomycetes</taxon>
        <taxon>Pezizales</taxon>
        <taxon>Ascobolaceae</taxon>
        <taxon>Ascobolus</taxon>
    </lineage>
</organism>
<name>A0A3N4I8U9_ASCIM</name>
<keyword evidence="1" id="KW-1133">Transmembrane helix</keyword>
<evidence type="ECO:0000313" key="3">
    <source>
        <dbReference type="Proteomes" id="UP000275078"/>
    </source>
</evidence>
<dbReference type="EMBL" id="ML119682">
    <property type="protein sequence ID" value="RPA81068.1"/>
    <property type="molecule type" value="Genomic_DNA"/>
</dbReference>